<dbReference type="Pfam" id="PF00512">
    <property type="entry name" value="HisKA"/>
    <property type="match status" value="1"/>
</dbReference>
<evidence type="ECO:0000256" key="1">
    <source>
        <dbReference type="ARBA" id="ARBA00000085"/>
    </source>
</evidence>
<dbReference type="InterPro" id="IPR029016">
    <property type="entry name" value="GAF-like_dom_sf"/>
</dbReference>
<evidence type="ECO:0000259" key="3">
    <source>
        <dbReference type="PROSITE" id="PS50109"/>
    </source>
</evidence>
<dbReference type="Pfam" id="PF02518">
    <property type="entry name" value="HATPase_c"/>
    <property type="match status" value="1"/>
</dbReference>
<dbReference type="EC" id="2.7.13.3" evidence="2"/>
<dbReference type="RefSeq" id="WP_282001368.1">
    <property type="nucleotide sequence ID" value="NZ_AP027151.1"/>
</dbReference>
<dbReference type="InterPro" id="IPR003018">
    <property type="entry name" value="GAF"/>
</dbReference>
<dbReference type="PANTHER" id="PTHR45569">
    <property type="entry name" value="SENSOR PROTEIN KDPD"/>
    <property type="match status" value="1"/>
</dbReference>
<name>A0ABN6VTN0_9BACT</name>
<dbReference type="InterPro" id="IPR036097">
    <property type="entry name" value="HisK_dim/P_sf"/>
</dbReference>
<protein>
    <recommendedName>
        <fullName evidence="2">histidine kinase</fullName>
        <ecNumber evidence="2">2.7.13.3</ecNumber>
    </recommendedName>
</protein>
<keyword evidence="4" id="KW-0808">Transferase</keyword>
<dbReference type="SUPFAM" id="SSF47384">
    <property type="entry name" value="Homodimeric domain of signal transducing histidine kinase"/>
    <property type="match status" value="1"/>
</dbReference>
<evidence type="ECO:0000256" key="2">
    <source>
        <dbReference type="ARBA" id="ARBA00012438"/>
    </source>
</evidence>
<dbReference type="InterPro" id="IPR005467">
    <property type="entry name" value="His_kinase_dom"/>
</dbReference>
<gene>
    <name evidence="4" type="ORF">GURASL_03080</name>
</gene>
<accession>A0ABN6VTN0</accession>
<feature type="domain" description="Histidine kinase" evidence="3">
    <location>
        <begin position="330"/>
        <end position="537"/>
    </location>
</feature>
<evidence type="ECO:0000313" key="5">
    <source>
        <dbReference type="Proteomes" id="UP001317705"/>
    </source>
</evidence>
<dbReference type="Gene3D" id="3.30.450.40">
    <property type="match status" value="1"/>
</dbReference>
<reference evidence="4 5" key="1">
    <citation type="submission" date="2022-12" db="EMBL/GenBank/DDBJ databases">
        <title>Polyphasic characterization of Geotalea uranireducens NIT-SL11 newly isolated from a complex of sewage sludge and microbially reduced graphene oxide.</title>
        <authorList>
            <person name="Xie L."/>
            <person name="Yoshida N."/>
            <person name="Meng L."/>
        </authorList>
    </citation>
    <scope>NUCLEOTIDE SEQUENCE [LARGE SCALE GENOMIC DNA]</scope>
    <source>
        <strain evidence="4 5">NIT-SL11</strain>
    </source>
</reference>
<dbReference type="Proteomes" id="UP001317705">
    <property type="component" value="Chromosome"/>
</dbReference>
<dbReference type="SUPFAM" id="SSF55874">
    <property type="entry name" value="ATPase domain of HSP90 chaperone/DNA topoisomerase II/histidine kinase"/>
    <property type="match status" value="1"/>
</dbReference>
<organism evidence="4 5">
    <name type="scientific">Geotalea uraniireducens</name>
    <dbReference type="NCBI Taxonomy" id="351604"/>
    <lineage>
        <taxon>Bacteria</taxon>
        <taxon>Pseudomonadati</taxon>
        <taxon>Thermodesulfobacteriota</taxon>
        <taxon>Desulfuromonadia</taxon>
        <taxon>Geobacterales</taxon>
        <taxon>Geobacteraceae</taxon>
        <taxon>Geotalea</taxon>
    </lineage>
</organism>
<dbReference type="PANTHER" id="PTHR45569:SF1">
    <property type="entry name" value="SENSOR PROTEIN KDPD"/>
    <property type="match status" value="1"/>
</dbReference>
<proteinExistence type="predicted"/>
<dbReference type="SMART" id="SM00388">
    <property type="entry name" value="HisKA"/>
    <property type="match status" value="1"/>
</dbReference>
<dbReference type="CDD" id="cd00082">
    <property type="entry name" value="HisKA"/>
    <property type="match status" value="1"/>
</dbReference>
<keyword evidence="5" id="KW-1185">Reference proteome</keyword>
<dbReference type="GO" id="GO:0016301">
    <property type="term" value="F:kinase activity"/>
    <property type="evidence" value="ECO:0007669"/>
    <property type="project" value="UniProtKB-KW"/>
</dbReference>
<dbReference type="SMART" id="SM00065">
    <property type="entry name" value="GAF"/>
    <property type="match status" value="1"/>
</dbReference>
<dbReference type="Pfam" id="PF13185">
    <property type="entry name" value="GAF_2"/>
    <property type="match status" value="1"/>
</dbReference>
<keyword evidence="4" id="KW-0418">Kinase</keyword>
<dbReference type="Gene3D" id="3.30.565.10">
    <property type="entry name" value="Histidine kinase-like ATPase, C-terminal domain"/>
    <property type="match status" value="1"/>
</dbReference>
<sequence>MDWECCWGKENIRPDECQQISEGEEVLYTSRGRRILEKCVECPLFRNDLRKSGEIDSPLAAIVPFLVEGVLEQRGKLQSMVGFLDSKDREIKFLHEISLVLQTSVDLDEVLSVVMTAITAGKGFGMNRAFLLLTGKERKLLQGYLGVGPRSLDEAWQIWGEINRDDFTLKEMAKNFYQTKFNSEKVKFHDILERLTVPLAEQNHVLVRALRERKPILVENAFNNPDVDPSLARTLDVDSFLITPLISRNRRIGVIISDNCITRRPITPQDVQSLETFAFPVAFAIERASLYERLQEELLKVTAANVKLKEQQELIVKMERMALVGKITSNIAHSIRNPLMIIGGFARTLLKGAAENDPKRGYLESIVREARQLDGVLEEVLNYSDSLYPTLDSWDVNQLLSAVCRELDGKFAERRVGCRLRLGVDLPQAHIDYKQVAYCLRSILAGMVDSLADGGEIRVVSRHEAEWVVIAVEGAGKPTGVGGLESVTSPFASAREMGDGLGLAVCRTIMEKHGNILEIENPPEGGMRCILKLPIQKKEDVYGTVTGG</sequence>
<dbReference type="PROSITE" id="PS50109">
    <property type="entry name" value="HIS_KIN"/>
    <property type="match status" value="1"/>
</dbReference>
<comment type="catalytic activity">
    <reaction evidence="1">
        <text>ATP + protein L-histidine = ADP + protein N-phospho-L-histidine.</text>
        <dbReference type="EC" id="2.7.13.3"/>
    </reaction>
</comment>
<dbReference type="SUPFAM" id="SSF55781">
    <property type="entry name" value="GAF domain-like"/>
    <property type="match status" value="1"/>
</dbReference>
<dbReference type="InterPro" id="IPR003661">
    <property type="entry name" value="HisK_dim/P_dom"/>
</dbReference>
<dbReference type="EMBL" id="AP027151">
    <property type="protein sequence ID" value="BDV41385.1"/>
    <property type="molecule type" value="Genomic_DNA"/>
</dbReference>
<dbReference type="InterPro" id="IPR052023">
    <property type="entry name" value="Histidine_kinase_KdpD"/>
</dbReference>
<dbReference type="Gene3D" id="1.10.287.130">
    <property type="match status" value="1"/>
</dbReference>
<dbReference type="InterPro" id="IPR003594">
    <property type="entry name" value="HATPase_dom"/>
</dbReference>
<evidence type="ECO:0000313" key="4">
    <source>
        <dbReference type="EMBL" id="BDV41385.1"/>
    </source>
</evidence>
<dbReference type="InterPro" id="IPR036890">
    <property type="entry name" value="HATPase_C_sf"/>
</dbReference>